<dbReference type="EMBL" id="LAZR01001093">
    <property type="protein sequence ID" value="KKN50825.1"/>
    <property type="molecule type" value="Genomic_DNA"/>
</dbReference>
<organism evidence="2">
    <name type="scientific">marine sediment metagenome</name>
    <dbReference type="NCBI Taxonomy" id="412755"/>
    <lineage>
        <taxon>unclassified sequences</taxon>
        <taxon>metagenomes</taxon>
        <taxon>ecological metagenomes</taxon>
    </lineage>
</organism>
<protein>
    <submittedName>
        <fullName evidence="2">Uncharacterized protein</fullName>
    </submittedName>
</protein>
<reference evidence="2" key="1">
    <citation type="journal article" date="2015" name="Nature">
        <title>Complex archaea that bridge the gap between prokaryotes and eukaryotes.</title>
        <authorList>
            <person name="Spang A."/>
            <person name="Saw J.H."/>
            <person name="Jorgensen S.L."/>
            <person name="Zaremba-Niedzwiedzka K."/>
            <person name="Martijn J."/>
            <person name="Lind A.E."/>
            <person name="van Eijk R."/>
            <person name="Schleper C."/>
            <person name="Guy L."/>
            <person name="Ettema T.J."/>
        </authorList>
    </citation>
    <scope>NUCLEOTIDE SEQUENCE</scope>
</reference>
<keyword evidence="1" id="KW-0472">Membrane</keyword>
<dbReference type="AlphaFoldDB" id="A0A0F9R2M1"/>
<evidence type="ECO:0000313" key="2">
    <source>
        <dbReference type="EMBL" id="KKN50825.1"/>
    </source>
</evidence>
<gene>
    <name evidence="2" type="ORF">LCGC14_0628610</name>
</gene>
<feature type="transmembrane region" description="Helical" evidence="1">
    <location>
        <begin position="25"/>
        <end position="44"/>
    </location>
</feature>
<comment type="caution">
    <text evidence="2">The sequence shown here is derived from an EMBL/GenBank/DDBJ whole genome shotgun (WGS) entry which is preliminary data.</text>
</comment>
<accession>A0A0F9R2M1</accession>
<feature type="transmembrane region" description="Helical" evidence="1">
    <location>
        <begin position="64"/>
        <end position="85"/>
    </location>
</feature>
<keyword evidence="1" id="KW-1133">Transmembrane helix</keyword>
<name>A0A0F9R2M1_9ZZZZ</name>
<sequence>MQIINVADLSDSQLEFADQLLNHKFWQSILQFCVPLIVFVAIWTNVLPLQLDGVPALVGVLFDGLVKAIAVLSGIATFMMAVFCIKAKKEVRQEIHLRQGIQFGGC</sequence>
<evidence type="ECO:0000256" key="1">
    <source>
        <dbReference type="SAM" id="Phobius"/>
    </source>
</evidence>
<proteinExistence type="predicted"/>
<keyword evidence="1" id="KW-0812">Transmembrane</keyword>